<sequence length="206" mass="22702">MATGREGDVLVELHQTVRVTSQKETGEPSAAGRRPGAITTAGQDGDSLPFINTGRGANPVDAQSSGGGVGGWLVAFEDESNERLRCIQERKQPKIQRVSSLLRDVETNKPFFEPKVVSLGPYHHGQQKFAAMEEIKRAAAARFAGGEAVPMCVFYNKVKSVVSAARKWYADKFEDINDEDFAIMMFIDGCFILHFIDCCMNVENRL</sequence>
<organism evidence="2 3">
    <name type="scientific">Colocasia esculenta</name>
    <name type="common">Wild taro</name>
    <name type="synonym">Arum esculentum</name>
    <dbReference type="NCBI Taxonomy" id="4460"/>
    <lineage>
        <taxon>Eukaryota</taxon>
        <taxon>Viridiplantae</taxon>
        <taxon>Streptophyta</taxon>
        <taxon>Embryophyta</taxon>
        <taxon>Tracheophyta</taxon>
        <taxon>Spermatophyta</taxon>
        <taxon>Magnoliopsida</taxon>
        <taxon>Liliopsida</taxon>
        <taxon>Araceae</taxon>
        <taxon>Aroideae</taxon>
        <taxon>Colocasieae</taxon>
        <taxon>Colocasia</taxon>
    </lineage>
</organism>
<dbReference type="AlphaFoldDB" id="A0A843WS94"/>
<dbReference type="PANTHER" id="PTHR31170">
    <property type="entry name" value="BNAC04G53230D PROTEIN"/>
    <property type="match status" value="1"/>
</dbReference>
<keyword evidence="3" id="KW-1185">Reference proteome</keyword>
<dbReference type="Proteomes" id="UP000652761">
    <property type="component" value="Unassembled WGS sequence"/>
</dbReference>
<dbReference type="InterPro" id="IPR004158">
    <property type="entry name" value="DUF247_pln"/>
</dbReference>
<feature type="region of interest" description="Disordered" evidence="1">
    <location>
        <begin position="19"/>
        <end position="48"/>
    </location>
</feature>
<comment type="caution">
    <text evidence="2">The sequence shown here is derived from an EMBL/GenBank/DDBJ whole genome shotgun (WGS) entry which is preliminary data.</text>
</comment>
<reference evidence="2" key="1">
    <citation type="submission" date="2017-07" db="EMBL/GenBank/DDBJ databases">
        <title>Taro Niue Genome Assembly and Annotation.</title>
        <authorList>
            <person name="Atibalentja N."/>
            <person name="Keating K."/>
            <person name="Fields C.J."/>
        </authorList>
    </citation>
    <scope>NUCLEOTIDE SEQUENCE</scope>
    <source>
        <strain evidence="2">Niue_2</strain>
        <tissue evidence="2">Leaf</tissue>
    </source>
</reference>
<dbReference type="OrthoDB" id="1849062at2759"/>
<dbReference type="PANTHER" id="PTHR31170:SF25">
    <property type="entry name" value="BNAA09G04570D PROTEIN"/>
    <property type="match status" value="1"/>
</dbReference>
<evidence type="ECO:0000256" key="1">
    <source>
        <dbReference type="SAM" id="MobiDB-lite"/>
    </source>
</evidence>
<evidence type="ECO:0000313" key="2">
    <source>
        <dbReference type="EMBL" id="MQM07335.1"/>
    </source>
</evidence>
<evidence type="ECO:0000313" key="3">
    <source>
        <dbReference type="Proteomes" id="UP000652761"/>
    </source>
</evidence>
<proteinExistence type="predicted"/>
<protein>
    <submittedName>
        <fullName evidence="2">Uncharacterized protein</fullName>
    </submittedName>
</protein>
<dbReference type="Pfam" id="PF03140">
    <property type="entry name" value="DUF247"/>
    <property type="match status" value="1"/>
</dbReference>
<accession>A0A843WS94</accession>
<dbReference type="EMBL" id="NMUH01003850">
    <property type="protein sequence ID" value="MQM07335.1"/>
    <property type="molecule type" value="Genomic_DNA"/>
</dbReference>
<name>A0A843WS94_COLES</name>
<gene>
    <name evidence="2" type="ORF">Taro_040174</name>
</gene>